<accession>A0A4P7HLN8</accession>
<gene>
    <name evidence="1" type="ORF">E4191_10915</name>
</gene>
<dbReference type="KEGG" id="plia:E4191_10915"/>
<dbReference type="EMBL" id="CP038439">
    <property type="protein sequence ID" value="QBX35149.2"/>
    <property type="molecule type" value="Genomic_DNA"/>
</dbReference>
<dbReference type="Proteomes" id="UP000296374">
    <property type="component" value="Chromosome"/>
</dbReference>
<protein>
    <submittedName>
        <fullName evidence="1">Uncharacterized protein</fullName>
    </submittedName>
</protein>
<evidence type="ECO:0000313" key="2">
    <source>
        <dbReference type="Proteomes" id="UP000296374"/>
    </source>
</evidence>
<evidence type="ECO:0000313" key="1">
    <source>
        <dbReference type="EMBL" id="QBX35149.2"/>
    </source>
</evidence>
<sequence>MMSTFPHLPWMDTRIAEHLIRQQDILLFGCLTVLAEFARPDGKISYDEAVQIFTEAPGMNQQKAETSITRLVDAGWVVQMDQTLAIAGYGSSIPPRYARLKPD</sequence>
<dbReference type="AlphaFoldDB" id="A0A4P7HLN8"/>
<organism evidence="1 2">
    <name type="scientific">Paracoccus liaowanqingii</name>
    <dbReference type="NCBI Taxonomy" id="2560053"/>
    <lineage>
        <taxon>Bacteria</taxon>
        <taxon>Pseudomonadati</taxon>
        <taxon>Pseudomonadota</taxon>
        <taxon>Alphaproteobacteria</taxon>
        <taxon>Rhodobacterales</taxon>
        <taxon>Paracoccaceae</taxon>
        <taxon>Paracoccus</taxon>
    </lineage>
</organism>
<proteinExistence type="predicted"/>
<reference evidence="2" key="1">
    <citation type="submission" date="2019-03" db="EMBL/GenBank/DDBJ databases">
        <authorList>
            <person name="Li J."/>
        </authorList>
    </citation>
    <scope>NUCLEOTIDE SEQUENCE [LARGE SCALE GENOMIC DNA]</scope>
    <source>
        <strain evidence="2">2251</strain>
    </source>
</reference>
<name>A0A4P7HLN8_9RHOB</name>